<dbReference type="EMBL" id="FLLR01000003">
    <property type="protein sequence ID" value="SBO13777.1"/>
    <property type="molecule type" value="Genomic_DNA"/>
</dbReference>
<dbReference type="AlphaFoldDB" id="A0AA45URY1"/>
<dbReference type="Proteomes" id="UP000078419">
    <property type="component" value="Unassembled WGS sequence"/>
</dbReference>
<comment type="caution">
    <text evidence="1">The sequence shown here is derived from an EMBL/GenBank/DDBJ whole genome shotgun (WGS) entry which is preliminary data.</text>
</comment>
<protein>
    <submittedName>
        <fullName evidence="1">Uncharacterized protein</fullName>
    </submittedName>
</protein>
<evidence type="ECO:0000313" key="2">
    <source>
        <dbReference type="Proteomes" id="UP000078419"/>
    </source>
</evidence>
<organism evidence="1 2">
    <name type="scientific">Anaplasma phagocytophilum</name>
    <name type="common">Ehrlichia phagocytophila</name>
    <dbReference type="NCBI Taxonomy" id="948"/>
    <lineage>
        <taxon>Bacteria</taxon>
        <taxon>Pseudomonadati</taxon>
        <taxon>Pseudomonadota</taxon>
        <taxon>Alphaproteobacteria</taxon>
        <taxon>Rickettsiales</taxon>
        <taxon>Anaplasmataceae</taxon>
        <taxon>Anaplasma</taxon>
        <taxon>phagocytophilum group</taxon>
    </lineage>
</organism>
<accession>A0AA45URY1</accession>
<reference evidence="2" key="1">
    <citation type="submission" date="2016-03" db="EMBL/GenBank/DDBJ databases">
        <authorList>
            <person name="Loux Valentin"/>
        </authorList>
    </citation>
    <scope>NUCLEOTIDE SEQUENCE [LARGE SCALE GENOMIC DNA]</scope>
    <source>
        <strain evidence="2">C1</strain>
    </source>
</reference>
<dbReference type="RefSeq" id="WP_155735756.1">
    <property type="nucleotide sequence ID" value="NZ_FLLR01000003.1"/>
</dbReference>
<sequence length="47" mass="5694">MSYLFVSGMVTREWFCILKTGYPDIYRRETLLRLLRFLTLTSVTRFV</sequence>
<name>A0AA45URY1_ANAPH</name>
<proteinExistence type="predicted"/>
<evidence type="ECO:0000313" key="1">
    <source>
        <dbReference type="EMBL" id="SBO13777.1"/>
    </source>
</evidence>
<gene>
    <name evidence="1" type="ORF">ANAPC1_00115</name>
</gene>